<dbReference type="CDD" id="cd05509">
    <property type="entry name" value="Bromo_gcn5_like"/>
    <property type="match status" value="1"/>
</dbReference>
<evidence type="ECO:0000256" key="10">
    <source>
        <dbReference type="ARBA" id="ARBA00023163"/>
    </source>
</evidence>
<evidence type="ECO:0000259" key="17">
    <source>
        <dbReference type="PROSITE" id="PS50014"/>
    </source>
</evidence>
<dbReference type="PROSITE" id="PS00633">
    <property type="entry name" value="BROMODOMAIN_1"/>
    <property type="match status" value="1"/>
</dbReference>
<protein>
    <recommendedName>
        <fullName evidence="4">histone acetyltransferase</fullName>
        <ecNumber evidence="4">2.3.1.48</ecNumber>
    </recommendedName>
</protein>
<evidence type="ECO:0000259" key="18">
    <source>
        <dbReference type="PROSITE" id="PS51186"/>
    </source>
</evidence>
<evidence type="ECO:0000256" key="14">
    <source>
        <dbReference type="ARBA" id="ARBA00048940"/>
    </source>
</evidence>
<gene>
    <name evidence="20" type="primary">LOC108564344</name>
</gene>
<evidence type="ECO:0000256" key="3">
    <source>
        <dbReference type="ARBA" id="ARBA00008607"/>
    </source>
</evidence>
<comment type="catalytic activity">
    <reaction evidence="14">
        <text>L-lysyl-[histone] + acetyl-CoA = N(6)-acetyl-L-lysyl-[histone] + CoA + H(+)</text>
        <dbReference type="Rhea" id="RHEA:21992"/>
        <dbReference type="Rhea" id="RHEA-COMP:9845"/>
        <dbReference type="Rhea" id="RHEA-COMP:11338"/>
        <dbReference type="ChEBI" id="CHEBI:15378"/>
        <dbReference type="ChEBI" id="CHEBI:29969"/>
        <dbReference type="ChEBI" id="CHEBI:57287"/>
        <dbReference type="ChEBI" id="CHEBI:57288"/>
        <dbReference type="ChEBI" id="CHEBI:61930"/>
        <dbReference type="EC" id="2.3.1.48"/>
    </reaction>
    <physiologicalReaction direction="left-to-right" evidence="14">
        <dbReference type="Rhea" id="RHEA:21993"/>
    </physiologicalReaction>
</comment>
<evidence type="ECO:0000313" key="19">
    <source>
        <dbReference type="Proteomes" id="UP000695000"/>
    </source>
</evidence>
<keyword evidence="5" id="KW-0808">Transferase</keyword>
<evidence type="ECO:0000256" key="6">
    <source>
        <dbReference type="ARBA" id="ARBA00022853"/>
    </source>
</evidence>
<dbReference type="PROSITE" id="PS51186">
    <property type="entry name" value="GNAT"/>
    <property type="match status" value="1"/>
</dbReference>
<dbReference type="PANTHER" id="PTHR45750">
    <property type="entry name" value="GH11602P"/>
    <property type="match status" value="1"/>
</dbReference>
<accession>A0ABM1MW98</accession>
<evidence type="ECO:0000256" key="13">
    <source>
        <dbReference type="ARBA" id="ARBA00023315"/>
    </source>
</evidence>
<evidence type="ECO:0000256" key="11">
    <source>
        <dbReference type="ARBA" id="ARBA00023212"/>
    </source>
</evidence>
<evidence type="ECO:0000256" key="15">
    <source>
        <dbReference type="PROSITE-ProRule" id="PRU00035"/>
    </source>
</evidence>
<dbReference type="Gene3D" id="1.20.920.10">
    <property type="entry name" value="Bromodomain-like"/>
    <property type="match status" value="1"/>
</dbReference>
<keyword evidence="13" id="KW-0012">Acyltransferase</keyword>
<keyword evidence="7" id="KW-0805">Transcription regulation</keyword>
<keyword evidence="11" id="KW-0206">Cytoskeleton</keyword>
<dbReference type="InterPro" id="IPR016181">
    <property type="entry name" value="Acyl_CoA_acyltransferase"/>
</dbReference>
<dbReference type="InterPro" id="IPR037800">
    <property type="entry name" value="GCN5"/>
</dbReference>
<comment type="similarity">
    <text evidence="3">Belongs to the acetyltransferase family. GCN5 subfamily.</text>
</comment>
<comment type="subcellular location">
    <subcellularLocation>
        <location evidence="2">Cytoplasm</location>
        <location evidence="2">Cytoskeleton</location>
        <location evidence="2">Microtubule organizing center</location>
        <location evidence="2">Centrosome</location>
    </subcellularLocation>
    <subcellularLocation>
        <location evidence="1">Nucleus</location>
    </subcellularLocation>
</comment>
<evidence type="ECO:0000256" key="5">
    <source>
        <dbReference type="ARBA" id="ARBA00022679"/>
    </source>
</evidence>
<feature type="domain" description="N-acetyltransferase" evidence="18">
    <location>
        <begin position="434"/>
        <end position="580"/>
    </location>
</feature>
<dbReference type="SUPFAM" id="SSF55729">
    <property type="entry name" value="Acyl-CoA N-acyltransferases (Nat)"/>
    <property type="match status" value="1"/>
</dbReference>
<dbReference type="Proteomes" id="UP000695000">
    <property type="component" value="Unplaced"/>
</dbReference>
<dbReference type="SUPFAM" id="SSF47370">
    <property type="entry name" value="Bromodomain"/>
    <property type="match status" value="1"/>
</dbReference>
<dbReference type="SMART" id="SM00297">
    <property type="entry name" value="BROMO"/>
    <property type="match status" value="1"/>
</dbReference>
<dbReference type="InterPro" id="IPR036427">
    <property type="entry name" value="Bromodomain-like_sf"/>
</dbReference>
<feature type="region of interest" description="Disordered" evidence="16">
    <location>
        <begin position="1"/>
        <end position="36"/>
    </location>
</feature>
<feature type="domain" description="Bromo" evidence="17">
    <location>
        <begin position="674"/>
        <end position="744"/>
    </location>
</feature>
<keyword evidence="12" id="KW-0539">Nucleus</keyword>
<keyword evidence="19" id="KW-1185">Reference proteome</keyword>
<dbReference type="PROSITE" id="PS50014">
    <property type="entry name" value="BROMODOMAIN_2"/>
    <property type="match status" value="1"/>
</dbReference>
<dbReference type="Gene3D" id="3.40.630.30">
    <property type="match status" value="1"/>
</dbReference>
<evidence type="ECO:0000256" key="4">
    <source>
        <dbReference type="ARBA" id="ARBA00013184"/>
    </source>
</evidence>
<dbReference type="GeneID" id="108564344"/>
<evidence type="ECO:0000256" key="2">
    <source>
        <dbReference type="ARBA" id="ARBA00004300"/>
    </source>
</evidence>
<dbReference type="Pfam" id="PF06466">
    <property type="entry name" value="PCAF_N"/>
    <property type="match status" value="1"/>
</dbReference>
<dbReference type="InterPro" id="IPR001487">
    <property type="entry name" value="Bromodomain"/>
</dbReference>
<keyword evidence="10" id="KW-0804">Transcription</keyword>
<evidence type="ECO:0000256" key="16">
    <source>
        <dbReference type="SAM" id="MobiDB-lite"/>
    </source>
</evidence>
<evidence type="ECO:0000256" key="1">
    <source>
        <dbReference type="ARBA" id="ARBA00004123"/>
    </source>
</evidence>
<reference evidence="20" key="1">
    <citation type="submission" date="2025-08" db="UniProtKB">
        <authorList>
            <consortium name="RefSeq"/>
        </authorList>
    </citation>
    <scope>IDENTIFICATION</scope>
    <source>
        <tissue evidence="20">Whole Larva</tissue>
    </source>
</reference>
<sequence length="766" mass="89210">MSGLEKSSQVSITTTMQSTEAPPAAPKPDQQASRQANLQVIRQRKQMVLSFPHNKKLLKLATYSKCQEQACSCAGWKRPEVTTASPLFTDVCRCEHILESHVSHLRSKSEEDINKLLRMVVDVENMYTAKKREDNDEIKNIYTYLFTLLVKSILTMETPVIQATLGEPPFEKPSIHNAVTNFVLYKFSHLSQQEWNTMHELAKIFLHCFNTWDFPAPSNQKQIVSQEEAVTYKKAYTRWFVFCHIPAFCDSLQYYDTTMVFGKILLRAVFKYVRKQIMDQFHQFRERMPVERRVMILNHFPSFLNVLDNEIYSNNSPIWDPEFKPPPSIHIQTLIENNKSKKRISETCAIDKDGFNNGRILDNTTPRSKRRKANDDDFDNLSEENLAEIILTIDNPNYMIGPDVFAEEAPDESAKLEERNKIIEFHVIGNSLTEPVSKQTMLWLIGLQNVVSHQLPNMPKEYITQFLFDPKHRTLALIKNNQPIGGICFRTFPTQGFTEIVFCAVTSSEQVKGYGTHMMNHLKDFHIRKNILNFLTFADDLAIGYFEKQGFSKDIKMFRGIYHGYIKDYEGATLMHCELNPKIIYTKFTSIVMRQKKIVKHLLYKQQQGISKVYQGLTFFKEGVKSIPIESIPGISETTWRPAARATRGGQQMEESQDIDTLTNMLKIVLNAVKNHEDSWPFKLPVDKNRVPDYYDHIKYPMDLKTMTERLKAKYYVTRRLFVADMMRIFTNCKIYNSPETEYYQCAMHLNHYFQTKMKELGLWDK</sequence>
<evidence type="ECO:0000256" key="7">
    <source>
        <dbReference type="ARBA" id="ARBA00023015"/>
    </source>
</evidence>
<name>A0ABM1MW98_NICVS</name>
<evidence type="ECO:0000313" key="20">
    <source>
        <dbReference type="RefSeq" id="XP_017778848.1"/>
    </source>
</evidence>
<feature type="compositionally biased region" description="Polar residues" evidence="16">
    <location>
        <begin position="1"/>
        <end position="20"/>
    </location>
</feature>
<evidence type="ECO:0000256" key="8">
    <source>
        <dbReference type="ARBA" id="ARBA00023117"/>
    </source>
</evidence>
<dbReference type="EC" id="2.3.1.48" evidence="4"/>
<evidence type="ECO:0000256" key="12">
    <source>
        <dbReference type="ARBA" id="ARBA00023242"/>
    </source>
</evidence>
<dbReference type="PRINTS" id="PR00503">
    <property type="entry name" value="BROMODOMAIN"/>
</dbReference>
<proteinExistence type="inferred from homology"/>
<evidence type="ECO:0000256" key="9">
    <source>
        <dbReference type="ARBA" id="ARBA00023159"/>
    </source>
</evidence>
<dbReference type="InterPro" id="IPR018359">
    <property type="entry name" value="Bromodomain_CS"/>
</dbReference>
<keyword evidence="6" id="KW-0156">Chromatin regulator</keyword>
<keyword evidence="8 15" id="KW-0103">Bromodomain</keyword>
<dbReference type="RefSeq" id="XP_017778848.1">
    <property type="nucleotide sequence ID" value="XM_017923359.1"/>
</dbReference>
<keyword evidence="11" id="KW-0963">Cytoplasm</keyword>
<organism evidence="19 20">
    <name type="scientific">Nicrophorus vespilloides</name>
    <name type="common">Boreal carrion beetle</name>
    <dbReference type="NCBI Taxonomy" id="110193"/>
    <lineage>
        <taxon>Eukaryota</taxon>
        <taxon>Metazoa</taxon>
        <taxon>Ecdysozoa</taxon>
        <taxon>Arthropoda</taxon>
        <taxon>Hexapoda</taxon>
        <taxon>Insecta</taxon>
        <taxon>Pterygota</taxon>
        <taxon>Neoptera</taxon>
        <taxon>Endopterygota</taxon>
        <taxon>Coleoptera</taxon>
        <taxon>Polyphaga</taxon>
        <taxon>Staphyliniformia</taxon>
        <taxon>Silphidae</taxon>
        <taxon>Nicrophorinae</taxon>
        <taxon>Nicrophorus</taxon>
    </lineage>
</organism>
<dbReference type="CDD" id="cd04301">
    <property type="entry name" value="NAT_SF"/>
    <property type="match status" value="1"/>
</dbReference>
<dbReference type="InterPro" id="IPR000182">
    <property type="entry name" value="GNAT_dom"/>
</dbReference>
<dbReference type="PANTHER" id="PTHR45750:SF3">
    <property type="entry name" value="HISTONE ACETYLTRANSFERASE"/>
    <property type="match status" value="1"/>
</dbReference>
<dbReference type="InterPro" id="IPR009464">
    <property type="entry name" value="PCAF_N"/>
</dbReference>
<dbReference type="Pfam" id="PF00583">
    <property type="entry name" value="Acetyltransf_1"/>
    <property type="match status" value="1"/>
</dbReference>
<dbReference type="Pfam" id="PF00439">
    <property type="entry name" value="Bromodomain"/>
    <property type="match status" value="1"/>
</dbReference>
<keyword evidence="9" id="KW-0010">Activator</keyword>